<gene>
    <name evidence="3" type="ORF">MAR_016409</name>
</gene>
<feature type="compositionally biased region" description="Polar residues" evidence="1">
    <location>
        <begin position="155"/>
        <end position="171"/>
    </location>
</feature>
<evidence type="ECO:0000256" key="1">
    <source>
        <dbReference type="SAM" id="MobiDB-lite"/>
    </source>
</evidence>
<evidence type="ECO:0000313" key="3">
    <source>
        <dbReference type="EMBL" id="WAR22435.1"/>
    </source>
</evidence>
<keyword evidence="2" id="KW-0812">Transmembrane</keyword>
<evidence type="ECO:0000256" key="2">
    <source>
        <dbReference type="SAM" id="Phobius"/>
    </source>
</evidence>
<keyword evidence="2" id="KW-1133">Transmembrane helix</keyword>
<sequence>MEYSTYSEMDCDLDGRCRDMFWEFVYIVVIPGAVLFTIVFITSILMCCNTCKRKKSDILTDETQLLQYNSIRRASLNLRHLSRNRDTPLLSARADREYRTASLNMDGEQRYRRTGHATSSAPGTLQRDRDRRQRHQMTRRSLTDVLQAAADGLQTSTEYKESVPTSEQQQESGRKQSQSSMQAQGSGVEYAELNHEAMTASTSAGSPNIQHVLWYLVKNSYNKNR</sequence>
<organism evidence="3 4">
    <name type="scientific">Mya arenaria</name>
    <name type="common">Soft-shell clam</name>
    <dbReference type="NCBI Taxonomy" id="6604"/>
    <lineage>
        <taxon>Eukaryota</taxon>
        <taxon>Metazoa</taxon>
        <taxon>Spiralia</taxon>
        <taxon>Lophotrochozoa</taxon>
        <taxon>Mollusca</taxon>
        <taxon>Bivalvia</taxon>
        <taxon>Autobranchia</taxon>
        <taxon>Heteroconchia</taxon>
        <taxon>Euheterodonta</taxon>
        <taxon>Imparidentia</taxon>
        <taxon>Neoheterodontei</taxon>
        <taxon>Myida</taxon>
        <taxon>Myoidea</taxon>
        <taxon>Myidae</taxon>
        <taxon>Mya</taxon>
    </lineage>
</organism>
<feature type="region of interest" description="Disordered" evidence="1">
    <location>
        <begin position="155"/>
        <end position="187"/>
    </location>
</feature>
<proteinExistence type="predicted"/>
<feature type="region of interest" description="Disordered" evidence="1">
    <location>
        <begin position="101"/>
        <end position="142"/>
    </location>
</feature>
<dbReference type="EMBL" id="CP111023">
    <property type="protein sequence ID" value="WAR22435.1"/>
    <property type="molecule type" value="Genomic_DNA"/>
</dbReference>
<feature type="transmembrane region" description="Helical" evidence="2">
    <location>
        <begin position="24"/>
        <end position="48"/>
    </location>
</feature>
<keyword evidence="2" id="KW-0472">Membrane</keyword>
<dbReference type="InterPro" id="IPR008908">
    <property type="entry name" value="Sarcoglycan_alpha/epsilon"/>
</dbReference>
<name>A0ABY7FJR4_MYAAR</name>
<dbReference type="PANTHER" id="PTHR10132:SF14">
    <property type="entry name" value="SARCOGLYCAN ALPHA, ISOFORM C"/>
    <property type="match status" value="1"/>
</dbReference>
<dbReference type="PANTHER" id="PTHR10132">
    <property type="entry name" value="ALPHA-/EPSILON-SARCOGLYCAN FAMILY MEMBER"/>
    <property type="match status" value="1"/>
</dbReference>
<keyword evidence="4" id="KW-1185">Reference proteome</keyword>
<dbReference type="Proteomes" id="UP001164746">
    <property type="component" value="Chromosome 12"/>
</dbReference>
<evidence type="ECO:0000313" key="4">
    <source>
        <dbReference type="Proteomes" id="UP001164746"/>
    </source>
</evidence>
<reference evidence="3" key="1">
    <citation type="submission" date="2022-11" db="EMBL/GenBank/DDBJ databases">
        <title>Centuries of genome instability and evolution in soft-shell clam transmissible cancer (bioRxiv).</title>
        <authorList>
            <person name="Hart S.F.M."/>
            <person name="Yonemitsu M.A."/>
            <person name="Giersch R.M."/>
            <person name="Beal B.F."/>
            <person name="Arriagada G."/>
            <person name="Davis B.W."/>
            <person name="Ostrander E.A."/>
            <person name="Goff S.P."/>
            <person name="Metzger M.J."/>
        </authorList>
    </citation>
    <scope>NUCLEOTIDE SEQUENCE</scope>
    <source>
        <strain evidence="3">MELC-2E11</strain>
        <tissue evidence="3">Siphon/mantle</tissue>
    </source>
</reference>
<feature type="compositionally biased region" description="Low complexity" evidence="1">
    <location>
        <begin position="176"/>
        <end position="187"/>
    </location>
</feature>
<protein>
    <submittedName>
        <fullName evidence="3">Uncharacterized protein</fullName>
    </submittedName>
</protein>
<accession>A0ABY7FJR4</accession>